<accession>A0A4R1L1Q8</accession>
<feature type="transmembrane region" description="Helical" evidence="7">
    <location>
        <begin position="79"/>
        <end position="101"/>
    </location>
</feature>
<evidence type="ECO:0000313" key="10">
    <source>
        <dbReference type="EMBL" id="TCK71896.1"/>
    </source>
</evidence>
<feature type="transmembrane region" description="Helical" evidence="7">
    <location>
        <begin position="337"/>
        <end position="362"/>
    </location>
</feature>
<keyword evidence="11" id="KW-1185">Reference proteome</keyword>
<proteinExistence type="inferred from homology"/>
<evidence type="ECO:0000256" key="1">
    <source>
        <dbReference type="ARBA" id="ARBA00004651"/>
    </source>
</evidence>
<dbReference type="InterPro" id="IPR017800">
    <property type="entry name" value="ADOP"/>
</dbReference>
<feature type="domain" description="ABC3 transporter permease C-terminal" evidence="8">
    <location>
        <begin position="343"/>
        <end position="458"/>
    </location>
</feature>
<dbReference type="GO" id="GO:0022857">
    <property type="term" value="F:transmembrane transporter activity"/>
    <property type="evidence" value="ECO:0007669"/>
    <property type="project" value="TreeGrafter"/>
</dbReference>
<dbReference type="NCBIfam" id="TIGR03434">
    <property type="entry name" value="ADOP"/>
    <property type="match status" value="1"/>
</dbReference>
<feature type="domain" description="ABC3 transporter permease C-terminal" evidence="8">
    <location>
        <begin position="721"/>
        <end position="832"/>
    </location>
</feature>
<keyword evidence="2" id="KW-1003">Cell membrane</keyword>
<evidence type="ECO:0000256" key="4">
    <source>
        <dbReference type="ARBA" id="ARBA00022989"/>
    </source>
</evidence>
<dbReference type="EMBL" id="SMGK01000004">
    <property type="protein sequence ID" value="TCK71896.1"/>
    <property type="molecule type" value="Genomic_DNA"/>
</dbReference>
<evidence type="ECO:0000256" key="3">
    <source>
        <dbReference type="ARBA" id="ARBA00022692"/>
    </source>
</evidence>
<evidence type="ECO:0000256" key="5">
    <source>
        <dbReference type="ARBA" id="ARBA00023136"/>
    </source>
</evidence>
<dbReference type="PANTHER" id="PTHR30572">
    <property type="entry name" value="MEMBRANE COMPONENT OF TRANSPORTER-RELATED"/>
    <property type="match status" value="1"/>
</dbReference>
<dbReference type="OrthoDB" id="100233at2"/>
<keyword evidence="5 7" id="KW-0472">Membrane</keyword>
<dbReference type="Pfam" id="PF02687">
    <property type="entry name" value="FtsX"/>
    <property type="match status" value="2"/>
</dbReference>
<evidence type="ECO:0000256" key="6">
    <source>
        <dbReference type="ARBA" id="ARBA00038076"/>
    </source>
</evidence>
<feature type="transmembrane region" description="Helical" evidence="7">
    <location>
        <begin position="762"/>
        <end position="787"/>
    </location>
</feature>
<dbReference type="RefSeq" id="WP_131997116.1">
    <property type="nucleotide sequence ID" value="NZ_SMGK01000004.1"/>
</dbReference>
<evidence type="ECO:0000256" key="7">
    <source>
        <dbReference type="SAM" id="Phobius"/>
    </source>
</evidence>
<feature type="transmembrane region" description="Helical" evidence="7">
    <location>
        <begin position="392"/>
        <end position="413"/>
    </location>
</feature>
<comment type="similarity">
    <text evidence="6">Belongs to the ABC-4 integral membrane protein family.</text>
</comment>
<dbReference type="InterPro" id="IPR003838">
    <property type="entry name" value="ABC3_permease_C"/>
</dbReference>
<dbReference type="Proteomes" id="UP000295210">
    <property type="component" value="Unassembled WGS sequence"/>
</dbReference>
<keyword evidence="4 7" id="KW-1133">Transmembrane helix</keyword>
<feature type="domain" description="MacB-like periplasmic core" evidence="9">
    <location>
        <begin position="80"/>
        <end position="299"/>
    </location>
</feature>
<organism evidence="10 11">
    <name type="scientific">Acidipila rosea</name>
    <dbReference type="NCBI Taxonomy" id="768535"/>
    <lineage>
        <taxon>Bacteria</taxon>
        <taxon>Pseudomonadati</taxon>
        <taxon>Acidobacteriota</taxon>
        <taxon>Terriglobia</taxon>
        <taxon>Terriglobales</taxon>
        <taxon>Acidobacteriaceae</taxon>
        <taxon>Acidipila</taxon>
    </lineage>
</organism>
<comment type="subcellular location">
    <subcellularLocation>
        <location evidence="1">Cell membrane</location>
        <topology evidence="1">Multi-pass membrane protein</topology>
    </subcellularLocation>
</comment>
<keyword evidence="3 7" id="KW-0812">Transmembrane</keyword>
<feature type="transmembrane region" description="Helical" evidence="7">
    <location>
        <begin position="468"/>
        <end position="491"/>
    </location>
</feature>
<evidence type="ECO:0000259" key="9">
    <source>
        <dbReference type="Pfam" id="PF12704"/>
    </source>
</evidence>
<evidence type="ECO:0000313" key="11">
    <source>
        <dbReference type="Proteomes" id="UP000295210"/>
    </source>
</evidence>
<sequence length="841" mass="91652">MRELFRRLNYLLHRRQHDRELEAEMLFHREMMGKERARNFGNTLILRENARDAWGWTWMGRLFQDLSYATRVLRRSPGFTFTAVIVLAIGIGVNVAAFSLFDMIALKPLPVRDPGSLIQFQRRSPTRISSEMPYPHIEFYRTHAHTLSAVLAVMEVPPVALDNDTQPAHLSFASANYFTELGTRPSLGRLFDPVLDNKPFAPPIAVVSYTFWQQRLNADPGVVGHVLHLNGKAVTIAGVLPSNFASLGADRAELWVPILQQPYIIEGSKILSDSQVDACHMWGRLAPGATAKAAEQELLTLTGQLQKVDPQGVWENEFILAFPGGHLQVMQPAMYQVAAMISILTLLILAVTCANLGGLLLARGMSREHEIGIRIAIGASKRRILRQLLTESLLLALLGSLAGLILSVISLRVVLMLTNAPAWLSAIPDWRVITFSTCIAFLAAILFGLTPALQIARQQNRKPVARQVLIAAQVAASCVLLIVAGLLVHAMQHILYNSPGFGYQSVVSVDPQLAQHGYTPAAAGVYLAQMESRLREQPGVLSVALVKLPPMGHRVARISTQIQGKPVAIFPNSVEPDYFRTMNIPLLVGRTFVPAEKHATILSESLANRIWHGENPIGKALPSDDPSSTPRDIVVGVVGNARVNSLSDSDATEQYWPVQTDDMPQMSLVIKVAGAASSMGSIIKSISQSLDPKLFPEIRSLQSLFQENVATVERIAASVSLVGFIAVLLAGIGIIGLVAYTASQRAKEIAIRLALGATRMQILRAILSQFALPVMLGLVAGIVIAGFASSVLRGTLYGISNLDPTSYSAATLLLLFILVIATVLPARRALRVDIVKALHHD</sequence>
<dbReference type="GO" id="GO:0005886">
    <property type="term" value="C:plasma membrane"/>
    <property type="evidence" value="ECO:0007669"/>
    <property type="project" value="UniProtKB-SubCell"/>
</dbReference>
<feature type="transmembrane region" description="Helical" evidence="7">
    <location>
        <begin position="715"/>
        <end position="741"/>
    </location>
</feature>
<name>A0A4R1L1Q8_9BACT</name>
<dbReference type="AlphaFoldDB" id="A0A4R1L1Q8"/>
<dbReference type="InterPro" id="IPR025857">
    <property type="entry name" value="MacB_PCD"/>
</dbReference>
<evidence type="ECO:0000256" key="2">
    <source>
        <dbReference type="ARBA" id="ARBA00022475"/>
    </source>
</evidence>
<evidence type="ECO:0000259" key="8">
    <source>
        <dbReference type="Pfam" id="PF02687"/>
    </source>
</evidence>
<reference evidence="10 11" key="1">
    <citation type="submission" date="2019-03" db="EMBL/GenBank/DDBJ databases">
        <title>Genomic Encyclopedia of Type Strains, Phase IV (KMG-IV): sequencing the most valuable type-strain genomes for metagenomic binning, comparative biology and taxonomic classification.</title>
        <authorList>
            <person name="Goeker M."/>
        </authorList>
    </citation>
    <scope>NUCLEOTIDE SEQUENCE [LARGE SCALE GENOMIC DNA]</scope>
    <source>
        <strain evidence="10 11">DSM 103428</strain>
    </source>
</reference>
<gene>
    <name evidence="10" type="ORF">C7378_2518</name>
</gene>
<comment type="caution">
    <text evidence="10">The sequence shown here is derived from an EMBL/GenBank/DDBJ whole genome shotgun (WGS) entry which is preliminary data.</text>
</comment>
<dbReference type="PANTHER" id="PTHR30572:SF4">
    <property type="entry name" value="ABC TRANSPORTER PERMEASE YTRF"/>
    <property type="match status" value="1"/>
</dbReference>
<protein>
    <submittedName>
        <fullName evidence="10">Putative permease</fullName>
    </submittedName>
</protein>
<feature type="transmembrane region" description="Helical" evidence="7">
    <location>
        <begin position="433"/>
        <end position="456"/>
    </location>
</feature>
<dbReference type="InterPro" id="IPR050250">
    <property type="entry name" value="Macrolide_Exporter_MacB"/>
</dbReference>
<feature type="transmembrane region" description="Helical" evidence="7">
    <location>
        <begin position="807"/>
        <end position="826"/>
    </location>
</feature>
<dbReference type="Pfam" id="PF12704">
    <property type="entry name" value="MacB_PCD"/>
    <property type="match status" value="1"/>
</dbReference>